<feature type="chain" id="PRO_5030825431" description="DUF3887 domain-containing protein" evidence="1">
    <location>
        <begin position="20"/>
        <end position="287"/>
    </location>
</feature>
<protein>
    <recommendedName>
        <fullName evidence="4">DUF3887 domain-containing protein</fullName>
    </recommendedName>
</protein>
<sequence>MNIQSKWLTALLIPACLLAGCKGADPSAVTSAKANVQQSLGTLDYPALPVIRNAIFSMSPLVDGKRNAAVMQQVCGLARGETTQAQVDRFVAASGETTQHLKDKGGVTALLVSGNHTGQQIACAAYLATAPLIQVDGNEFIAPQKGADGKLQVDQARLGEVMAVRMALARTDAEYFSLIAEKLQQTPGLTDAQYQARTRELFSELAPAYLKRVKEMMPPAGTRFDLKQMDSERFAFGTSNGGEYEYTSDGMTLRQDNITWYGNGQLMGQAHSLKIAHYPQEVTQNLR</sequence>
<reference evidence="2 3" key="1">
    <citation type="submission" date="2020-08" db="EMBL/GenBank/DDBJ databases">
        <title>Functional genomics of gut bacteria from endangered species of beetles.</title>
        <authorList>
            <person name="Carlos-Shanley C."/>
        </authorList>
    </citation>
    <scope>NUCLEOTIDE SEQUENCE [LARGE SCALE GENOMIC DNA]</scope>
    <source>
        <strain evidence="2 3">S00179</strain>
    </source>
</reference>
<dbReference type="RefSeq" id="WP_184590088.1">
    <property type="nucleotide sequence ID" value="NZ_JACHLI010000010.1"/>
</dbReference>
<name>A0A7W7KJQ3_PSENT</name>
<organism evidence="2 3">
    <name type="scientific">Pseudomonas nitroreducens</name>
    <dbReference type="NCBI Taxonomy" id="46680"/>
    <lineage>
        <taxon>Bacteria</taxon>
        <taxon>Pseudomonadati</taxon>
        <taxon>Pseudomonadota</taxon>
        <taxon>Gammaproteobacteria</taxon>
        <taxon>Pseudomonadales</taxon>
        <taxon>Pseudomonadaceae</taxon>
        <taxon>Pseudomonas</taxon>
    </lineage>
</organism>
<keyword evidence="1" id="KW-0732">Signal</keyword>
<evidence type="ECO:0000313" key="2">
    <source>
        <dbReference type="EMBL" id="MBB4864100.1"/>
    </source>
</evidence>
<dbReference type="PROSITE" id="PS51257">
    <property type="entry name" value="PROKAR_LIPOPROTEIN"/>
    <property type="match status" value="1"/>
</dbReference>
<evidence type="ECO:0000256" key="1">
    <source>
        <dbReference type="SAM" id="SignalP"/>
    </source>
</evidence>
<accession>A0A7W7KJQ3</accession>
<dbReference type="Proteomes" id="UP000566995">
    <property type="component" value="Unassembled WGS sequence"/>
</dbReference>
<proteinExistence type="predicted"/>
<dbReference type="AlphaFoldDB" id="A0A7W7KJQ3"/>
<evidence type="ECO:0008006" key="4">
    <source>
        <dbReference type="Google" id="ProtNLM"/>
    </source>
</evidence>
<gene>
    <name evidence="2" type="ORF">HNP46_002964</name>
</gene>
<feature type="signal peptide" evidence="1">
    <location>
        <begin position="1"/>
        <end position="19"/>
    </location>
</feature>
<dbReference type="EMBL" id="JACHLI010000010">
    <property type="protein sequence ID" value="MBB4864100.1"/>
    <property type="molecule type" value="Genomic_DNA"/>
</dbReference>
<evidence type="ECO:0000313" key="3">
    <source>
        <dbReference type="Proteomes" id="UP000566995"/>
    </source>
</evidence>
<comment type="caution">
    <text evidence="2">The sequence shown here is derived from an EMBL/GenBank/DDBJ whole genome shotgun (WGS) entry which is preliminary data.</text>
</comment>